<feature type="region of interest" description="Disordered" evidence="1">
    <location>
        <begin position="73"/>
        <end position="95"/>
    </location>
</feature>
<accession>A0A0D3EIK8</accession>
<dbReference type="GO" id="GO:0009543">
    <property type="term" value="C:chloroplast thylakoid lumen"/>
    <property type="evidence" value="ECO:0007669"/>
    <property type="project" value="TreeGrafter"/>
</dbReference>
<reference evidence="2" key="2">
    <citation type="submission" date="2015-03" db="UniProtKB">
        <authorList>
            <consortium name="EnsemblPlants"/>
        </authorList>
    </citation>
    <scope>IDENTIFICATION</scope>
</reference>
<name>A0A0D3EIK8_9ORYZ</name>
<keyword evidence="3" id="KW-1185">Reference proteome</keyword>
<dbReference type="Gramene" id="OBART01G00190.1">
    <property type="protein sequence ID" value="OBART01G00190.1"/>
    <property type="gene ID" value="OBART01G00190"/>
</dbReference>
<organism evidence="2">
    <name type="scientific">Oryza barthii</name>
    <dbReference type="NCBI Taxonomy" id="65489"/>
    <lineage>
        <taxon>Eukaryota</taxon>
        <taxon>Viridiplantae</taxon>
        <taxon>Streptophyta</taxon>
        <taxon>Embryophyta</taxon>
        <taxon>Tracheophyta</taxon>
        <taxon>Spermatophyta</taxon>
        <taxon>Magnoliopsida</taxon>
        <taxon>Liliopsida</taxon>
        <taxon>Poales</taxon>
        <taxon>Poaceae</taxon>
        <taxon>BOP clade</taxon>
        <taxon>Oryzoideae</taxon>
        <taxon>Oryzeae</taxon>
        <taxon>Oryzinae</taxon>
        <taxon>Oryza</taxon>
    </lineage>
</organism>
<dbReference type="AlphaFoldDB" id="A0A0D3EIK8"/>
<dbReference type="STRING" id="65489.A0A0D3EIK8"/>
<protein>
    <recommendedName>
        <fullName evidence="4">Thylakoid lumenal 17.9 kDa protein, chloroplastic</fullName>
    </recommendedName>
</protein>
<evidence type="ECO:0008006" key="4">
    <source>
        <dbReference type="Google" id="ProtNLM"/>
    </source>
</evidence>
<evidence type="ECO:0000256" key="1">
    <source>
        <dbReference type="SAM" id="MobiDB-lite"/>
    </source>
</evidence>
<sequence>MTSSLSSSTASAAACCKSRSRNPPPAPAPHTSTARVVRSSRRRLLLVFFSAEAAAAATSGLIQTPCGQAYPFAGTNVKKPQPPSTPYSQSQSQQQFGLDAKGRIRACPSTNPGCVSTNPTVGASCSLASPLIVPANTPTDKAAASLREAILKTQRNAVIKADEETAYGHYIRAEVDGGAGRDVMEFLLKESQSQSQEVVAAYRCVATKVIFVYPFTTAVGDSRGQSQRIAAVAQELGWYAPDLLNAATADDHSILDY</sequence>
<dbReference type="PANTHER" id="PTHR36783:SF2">
    <property type="entry name" value="THYLAKOID LUMENAL 17.9 KDA PROTEIN, CHLOROPLASTIC"/>
    <property type="match status" value="1"/>
</dbReference>
<dbReference type="EnsemblPlants" id="OBART01G00190.1">
    <property type="protein sequence ID" value="OBART01G00190.1"/>
    <property type="gene ID" value="OBART01G00190"/>
</dbReference>
<reference evidence="2" key="1">
    <citation type="journal article" date="2009" name="Rice">
        <title>De Novo Next Generation Sequencing of Plant Genomes.</title>
        <authorList>
            <person name="Rounsley S."/>
            <person name="Marri P.R."/>
            <person name="Yu Y."/>
            <person name="He R."/>
            <person name="Sisneros N."/>
            <person name="Goicoechea J.L."/>
            <person name="Lee S.J."/>
            <person name="Angelova A."/>
            <person name="Kudrna D."/>
            <person name="Luo M."/>
            <person name="Affourtit J."/>
            <person name="Desany B."/>
            <person name="Knight J."/>
            <person name="Niazi F."/>
            <person name="Egholm M."/>
            <person name="Wing R.A."/>
        </authorList>
    </citation>
    <scope>NUCLEOTIDE SEQUENCE [LARGE SCALE GENOMIC DNA]</scope>
    <source>
        <strain evidence="2">cv. IRGC 105608</strain>
    </source>
</reference>
<evidence type="ECO:0000313" key="2">
    <source>
        <dbReference type="EnsemblPlants" id="OBART01G00190.1"/>
    </source>
</evidence>
<dbReference type="PANTHER" id="PTHR36783">
    <property type="entry name" value="THYLAKOID LUMENAL 17.9 KDA PROTEIN, CHLOROPLASTIC"/>
    <property type="match status" value="1"/>
</dbReference>
<proteinExistence type="predicted"/>
<dbReference type="Proteomes" id="UP000026960">
    <property type="component" value="Chromosome 1"/>
</dbReference>
<feature type="compositionally biased region" description="Low complexity" evidence="1">
    <location>
        <begin position="86"/>
        <end position="95"/>
    </location>
</feature>
<dbReference type="HOGENOM" id="CLU_099218_0_0_1"/>
<feature type="region of interest" description="Disordered" evidence="1">
    <location>
        <begin position="14"/>
        <end position="35"/>
    </location>
</feature>
<dbReference type="InterPro" id="IPR037734">
    <property type="entry name" value="Thylakoid_lumenal_17.9"/>
</dbReference>
<evidence type="ECO:0000313" key="3">
    <source>
        <dbReference type="Proteomes" id="UP000026960"/>
    </source>
</evidence>
<dbReference type="PaxDb" id="65489-OBART01G00190.1"/>
<dbReference type="eggNOG" id="ENOG502QS2R">
    <property type="taxonomic scope" value="Eukaryota"/>
</dbReference>